<reference evidence="2 3" key="1">
    <citation type="journal article" date="2019" name="Int. J. Syst. Evol. Microbiol.">
        <title>The Global Catalogue of Microorganisms (GCM) 10K type strain sequencing project: providing services to taxonomists for standard genome sequencing and annotation.</title>
        <authorList>
            <consortium name="The Broad Institute Genomics Platform"/>
            <consortium name="The Broad Institute Genome Sequencing Center for Infectious Disease"/>
            <person name="Wu L."/>
            <person name="Ma J."/>
        </authorList>
    </citation>
    <scope>NUCLEOTIDE SEQUENCE [LARGE SCALE GENOMIC DNA]</scope>
    <source>
        <strain evidence="2 3">JCM 16259</strain>
    </source>
</reference>
<feature type="compositionally biased region" description="Pro residues" evidence="1">
    <location>
        <begin position="50"/>
        <end position="66"/>
    </location>
</feature>
<feature type="compositionally biased region" description="Acidic residues" evidence="1">
    <location>
        <begin position="71"/>
        <end position="80"/>
    </location>
</feature>
<evidence type="ECO:0000313" key="2">
    <source>
        <dbReference type="EMBL" id="GAA2479218.1"/>
    </source>
</evidence>
<protein>
    <submittedName>
        <fullName evidence="2">Uncharacterized protein</fullName>
    </submittedName>
</protein>
<dbReference type="Proteomes" id="UP001500730">
    <property type="component" value="Unassembled WGS sequence"/>
</dbReference>
<evidence type="ECO:0000256" key="1">
    <source>
        <dbReference type="SAM" id="MobiDB-lite"/>
    </source>
</evidence>
<organism evidence="2 3">
    <name type="scientific">Terrabacter carboxydivorans</name>
    <dbReference type="NCBI Taxonomy" id="619730"/>
    <lineage>
        <taxon>Bacteria</taxon>
        <taxon>Bacillati</taxon>
        <taxon>Actinomycetota</taxon>
        <taxon>Actinomycetes</taxon>
        <taxon>Micrococcales</taxon>
        <taxon>Intrasporangiaceae</taxon>
        <taxon>Terrabacter</taxon>
    </lineage>
</organism>
<gene>
    <name evidence="2" type="ORF">GCM10009858_15960</name>
</gene>
<proteinExistence type="predicted"/>
<feature type="compositionally biased region" description="Pro residues" evidence="1">
    <location>
        <begin position="10"/>
        <end position="34"/>
    </location>
</feature>
<name>A0ABN3L7J8_9MICO</name>
<feature type="region of interest" description="Disordered" evidence="1">
    <location>
        <begin position="1"/>
        <end position="84"/>
    </location>
</feature>
<comment type="caution">
    <text evidence="2">The sequence shown here is derived from an EMBL/GenBank/DDBJ whole genome shotgun (WGS) entry which is preliminary data.</text>
</comment>
<keyword evidence="3" id="KW-1185">Reference proteome</keyword>
<dbReference type="EMBL" id="BAAARE010000006">
    <property type="protein sequence ID" value="GAA2479218.1"/>
    <property type="molecule type" value="Genomic_DNA"/>
</dbReference>
<evidence type="ECO:0000313" key="3">
    <source>
        <dbReference type="Proteomes" id="UP001500730"/>
    </source>
</evidence>
<sequence>MLRAGRVEPLPEPPEPPGRPVPVPPVPPFVPVEPTPDAECPDDEDEVPLPVVPPPAAEPVALPVPPLAEDVPPEELEPDPDAAPPDVFDPPALVAAAAPVAPAAELVLVVAVWSAMSEVWSCASVACAERRAARSAVGSMVAKACPEVTWSPTATWTRVTVPLAGNVAVTWSTRWAVPVRVST</sequence>
<accession>A0ABN3L7J8</accession>